<accession>A0A2W4LUM8</accession>
<dbReference type="GO" id="GO:0004806">
    <property type="term" value="F:triacylglycerol lipase activity"/>
    <property type="evidence" value="ECO:0007669"/>
    <property type="project" value="TreeGrafter"/>
</dbReference>
<sequence>MAEQFARGVNNGIDLCYETFGDPSDEPLLLIIGLGSPMTWWDAEFCDMLADRGFYVVRFDNRDSGRSTWLDEPADLLRALLLRQSPYRLEDMAKDTVGLLDHLGISQAHLVGASMGGMIAQLMALDYRSRVRSLTSIMSNTGSRLVGRPSLTGWRTLLKPAPQTREGFIEHQVRVAHRLPSPCYPVDEERVRRRAVETYERGLNPAGRARQFAAILAATDRTSRLRTLRLPTTVIHGTDDHVIDVSGGLATARAISGAELHVINGLGHELPPALWARYVQYIEHTVERAMVATAEHSAR</sequence>
<dbReference type="EMBL" id="QGUI01000016">
    <property type="protein sequence ID" value="PZN01404.1"/>
    <property type="molecule type" value="Genomic_DNA"/>
</dbReference>
<dbReference type="InterPro" id="IPR000073">
    <property type="entry name" value="AB_hydrolase_1"/>
</dbReference>
<dbReference type="PANTHER" id="PTHR43433:SF5">
    <property type="entry name" value="AB HYDROLASE-1 DOMAIN-CONTAINING PROTEIN"/>
    <property type="match status" value="1"/>
</dbReference>
<dbReference type="SUPFAM" id="SSF53474">
    <property type="entry name" value="alpha/beta-Hydrolases"/>
    <property type="match status" value="1"/>
</dbReference>
<organism evidence="3">
    <name type="scientific">Thermocrispum agreste</name>
    <dbReference type="NCBI Taxonomy" id="37925"/>
    <lineage>
        <taxon>Bacteria</taxon>
        <taxon>Bacillati</taxon>
        <taxon>Actinomycetota</taxon>
        <taxon>Actinomycetes</taxon>
        <taxon>Pseudonocardiales</taxon>
        <taxon>Pseudonocardiaceae</taxon>
        <taxon>Thermocrispum</taxon>
    </lineage>
</organism>
<dbReference type="STRING" id="1111738.GCA_000427905_01364"/>
<gene>
    <name evidence="2" type="ORF">DIU77_006095</name>
    <name evidence="3" type="ORF">DIU77_00815</name>
</gene>
<name>A0A2W4LUM8_9PSEU</name>
<proteinExistence type="predicted"/>
<keyword evidence="3" id="KW-0378">Hydrolase</keyword>
<reference evidence="2 4" key="3">
    <citation type="journal article" date="2021" name="BMC Genomics">
        <title>Genome-resolved metagenome and metatranscriptome analyses of thermophilic composting reveal key bacterial players and their metabolic interactions.</title>
        <authorList>
            <person name="Braga L.P.P."/>
            <person name="Pereira R.V."/>
            <person name="Martins L.F."/>
            <person name="Moura L.M.S."/>
            <person name="Sanchez F.B."/>
            <person name="Patane J.S.L."/>
            <person name="da Silva A.M."/>
            <person name="Setubal J.C."/>
        </authorList>
    </citation>
    <scope>NUCLEOTIDE SEQUENCE [LARGE SCALE GENOMIC DNA]</scope>
    <source>
        <strain evidence="2">ZC4RG45</strain>
    </source>
</reference>
<evidence type="ECO:0000259" key="1">
    <source>
        <dbReference type="Pfam" id="PF00561"/>
    </source>
</evidence>
<dbReference type="PRINTS" id="PR00111">
    <property type="entry name" value="ABHYDROLASE"/>
</dbReference>
<reference evidence="3" key="2">
    <citation type="submission" date="2018-05" db="EMBL/GenBank/DDBJ databases">
        <authorList>
            <person name="Lanie J.A."/>
            <person name="Ng W.-L."/>
            <person name="Kazmierczak K.M."/>
            <person name="Andrzejewski T.M."/>
            <person name="Davidsen T.M."/>
            <person name="Wayne K.J."/>
            <person name="Tettelin H."/>
            <person name="Glass J.I."/>
            <person name="Rusch D."/>
            <person name="Podicherti R."/>
            <person name="Tsui H.-C.T."/>
            <person name="Winkler M.E."/>
        </authorList>
    </citation>
    <scope>NUCLEOTIDE SEQUENCE</scope>
    <source>
        <strain evidence="3">ZC4RG45</strain>
    </source>
</reference>
<dbReference type="EMBL" id="QGUI02000050">
    <property type="protein sequence ID" value="MFO7191797.1"/>
    <property type="molecule type" value="Genomic_DNA"/>
</dbReference>
<comment type="caution">
    <text evidence="3">The sequence shown here is derived from an EMBL/GenBank/DDBJ whole genome shotgun (WGS) entry which is preliminary data.</text>
</comment>
<dbReference type="Proteomes" id="UP000249324">
    <property type="component" value="Unassembled WGS sequence"/>
</dbReference>
<evidence type="ECO:0000313" key="2">
    <source>
        <dbReference type="EMBL" id="MFO7191797.1"/>
    </source>
</evidence>
<dbReference type="AlphaFoldDB" id="A0A2W4LUM8"/>
<dbReference type="GO" id="GO:0046503">
    <property type="term" value="P:glycerolipid catabolic process"/>
    <property type="evidence" value="ECO:0007669"/>
    <property type="project" value="TreeGrafter"/>
</dbReference>
<evidence type="ECO:0000313" key="3">
    <source>
        <dbReference type="EMBL" id="PZN01404.1"/>
    </source>
</evidence>
<evidence type="ECO:0000313" key="4">
    <source>
        <dbReference type="Proteomes" id="UP000249324"/>
    </source>
</evidence>
<dbReference type="Pfam" id="PF00561">
    <property type="entry name" value="Abhydrolase_1"/>
    <property type="match status" value="1"/>
</dbReference>
<dbReference type="PANTHER" id="PTHR43433">
    <property type="entry name" value="HYDROLASE, ALPHA/BETA FOLD FAMILY PROTEIN"/>
    <property type="match status" value="1"/>
</dbReference>
<feature type="domain" description="AB hydrolase-1" evidence="1">
    <location>
        <begin position="27"/>
        <end position="269"/>
    </location>
</feature>
<protein>
    <submittedName>
        <fullName evidence="2">Alpha/beta fold hydrolase</fullName>
    </submittedName>
    <submittedName>
        <fullName evidence="3">Alpha/beta hydrolase</fullName>
    </submittedName>
</protein>
<dbReference type="InterPro" id="IPR029058">
    <property type="entry name" value="AB_hydrolase_fold"/>
</dbReference>
<dbReference type="InterPro" id="IPR050471">
    <property type="entry name" value="AB_hydrolase"/>
</dbReference>
<reference evidence="2" key="1">
    <citation type="submission" date="2018-05" db="EMBL/GenBank/DDBJ databases">
        <authorList>
            <person name="Moura L."/>
            <person name="Setubal J.C."/>
        </authorList>
    </citation>
    <scope>NUCLEOTIDE SEQUENCE</scope>
    <source>
        <strain evidence="2">ZC4RG45</strain>
    </source>
</reference>
<dbReference type="Gene3D" id="3.40.50.1820">
    <property type="entry name" value="alpha/beta hydrolase"/>
    <property type="match status" value="1"/>
</dbReference>
<reference evidence="2" key="4">
    <citation type="submission" date="2023-08" db="EMBL/GenBank/DDBJ databases">
        <authorList>
            <person name="Guima S.E.S."/>
            <person name="Martins L.F."/>
            <person name="Silva A.M."/>
            <person name="Setubal J.C."/>
        </authorList>
    </citation>
    <scope>NUCLEOTIDE SEQUENCE</scope>
    <source>
        <strain evidence="2">ZC4RG45</strain>
    </source>
</reference>